<dbReference type="PROSITE" id="PS00107">
    <property type="entry name" value="PROTEIN_KINASE_ATP"/>
    <property type="match status" value="1"/>
</dbReference>
<comment type="similarity">
    <text evidence="5">Belongs to the protein kinase superfamily.</text>
</comment>
<dbReference type="STRING" id="1156394.T0R3N4"/>
<dbReference type="GO" id="GO:0004674">
    <property type="term" value="F:protein serine/threonine kinase activity"/>
    <property type="evidence" value="ECO:0007669"/>
    <property type="project" value="UniProtKB-KW"/>
</dbReference>
<dbReference type="RefSeq" id="XP_008619898.1">
    <property type="nucleotide sequence ID" value="XM_008621676.1"/>
</dbReference>
<keyword evidence="8" id="KW-0808">Transferase</keyword>
<dbReference type="PROSITE" id="PS50011">
    <property type="entry name" value="PROTEIN_KINASE_DOM"/>
    <property type="match status" value="1"/>
</dbReference>
<dbReference type="AlphaFoldDB" id="T0R3N4"/>
<keyword evidence="1 5" id="KW-0723">Serine/threonine-protein kinase</keyword>
<gene>
    <name evidence="8" type="ORF">SDRG_15501</name>
</gene>
<dbReference type="InterPro" id="IPR008271">
    <property type="entry name" value="Ser/Thr_kinase_AS"/>
</dbReference>
<evidence type="ECO:0000256" key="3">
    <source>
        <dbReference type="ARBA" id="ARBA00022840"/>
    </source>
</evidence>
<feature type="binding site" evidence="4">
    <location>
        <position position="28"/>
    </location>
    <ligand>
        <name>ATP</name>
        <dbReference type="ChEBI" id="CHEBI:30616"/>
    </ligand>
</feature>
<dbReference type="PANTHER" id="PTHR44329:SF214">
    <property type="entry name" value="PROTEIN KINASE DOMAIN-CONTAINING PROTEIN"/>
    <property type="match status" value="1"/>
</dbReference>
<evidence type="ECO:0000313" key="8">
    <source>
        <dbReference type="EMBL" id="EQC26663.1"/>
    </source>
</evidence>
<name>T0R3N4_SAPDV</name>
<evidence type="ECO:0000256" key="4">
    <source>
        <dbReference type="PROSITE-ProRule" id="PRU10141"/>
    </source>
</evidence>
<proteinExistence type="inferred from homology"/>
<keyword evidence="2 4" id="KW-0547">Nucleotide-binding</keyword>
<keyword evidence="8" id="KW-0418">Kinase</keyword>
<dbReference type="InParanoid" id="T0R3N4"/>
<dbReference type="PROSITE" id="PS00108">
    <property type="entry name" value="PROTEIN_KINASE_ST"/>
    <property type="match status" value="1"/>
</dbReference>
<evidence type="ECO:0000256" key="1">
    <source>
        <dbReference type="ARBA" id="ARBA00022527"/>
    </source>
</evidence>
<dbReference type="InterPro" id="IPR051681">
    <property type="entry name" value="Ser/Thr_Kinases-Pseudokinases"/>
</dbReference>
<dbReference type="PRINTS" id="PR00109">
    <property type="entry name" value="TYRKINASE"/>
</dbReference>
<dbReference type="Pfam" id="PF07714">
    <property type="entry name" value="PK_Tyr_Ser-Thr"/>
    <property type="match status" value="1"/>
</dbReference>
<evidence type="ECO:0000256" key="6">
    <source>
        <dbReference type="SAM" id="MobiDB-lite"/>
    </source>
</evidence>
<feature type="domain" description="Protein kinase" evidence="7">
    <location>
        <begin position="1"/>
        <end position="249"/>
    </location>
</feature>
<dbReference type="InterPro" id="IPR000719">
    <property type="entry name" value="Prot_kinase_dom"/>
</dbReference>
<sequence length="446" mass="48199">MDVDAPLGVGGYGAVYKGTYNGRSVAIKTAVGPDGAATLLDETKTMLLCRSPYVLELLAVTKAPNPKLILEYMDAGDLRSYLDAKRLNQPTKVDVSSLEVAWVVANALADLHHDGLLHRDIKSPNVLLCSQNYIKLADLGIAREYESNMTMGIGTLRWMAPELLNPQQRYNSAADMYAFGVLLTELDSLAVPFANETSVPTIMRKLGDGALTPEFTPSCPTWLKDLATACVSFDPKMRPTAQEVIHDLRKQLVGQPSQPTTTAIMNIPETSLSILPSAPAAEMARAMPLREEVEPEDMPSSLVAQFSFNPRHLTTSSSWSSKGEPTPEPPHANASPMVSGNTEMNSLGVTSLVCQLCNTTNSLLDETCADCAESLPPAPFKLKILVRRLATHSVHHIATTIACFTCSDVSPMTRAACDCGEEFPPDAAKLHMLFKRIELAGSNSTP</sequence>
<feature type="compositionally biased region" description="Polar residues" evidence="6">
    <location>
        <begin position="314"/>
        <end position="323"/>
    </location>
</feature>
<keyword evidence="9" id="KW-1185">Reference proteome</keyword>
<dbReference type="GO" id="GO:0005524">
    <property type="term" value="F:ATP binding"/>
    <property type="evidence" value="ECO:0007669"/>
    <property type="project" value="UniProtKB-UniRule"/>
</dbReference>
<dbReference type="OrthoDB" id="339325at2759"/>
<protein>
    <submittedName>
        <fullName evidence="8">TKL/TKL-UNIQUE protein kinase</fullName>
    </submittedName>
</protein>
<evidence type="ECO:0000256" key="5">
    <source>
        <dbReference type="RuleBase" id="RU000304"/>
    </source>
</evidence>
<keyword evidence="3 4" id="KW-0067">ATP-binding</keyword>
<dbReference type="OMA" id="IMNIPET"/>
<feature type="region of interest" description="Disordered" evidence="6">
    <location>
        <begin position="314"/>
        <end position="339"/>
    </location>
</feature>
<accession>T0R3N4</accession>
<dbReference type="PANTHER" id="PTHR44329">
    <property type="entry name" value="SERINE/THREONINE-PROTEIN KINASE TNNI3K-RELATED"/>
    <property type="match status" value="1"/>
</dbReference>
<evidence type="ECO:0000313" key="9">
    <source>
        <dbReference type="Proteomes" id="UP000030762"/>
    </source>
</evidence>
<dbReference type="SMART" id="SM00220">
    <property type="entry name" value="S_TKc"/>
    <property type="match status" value="1"/>
</dbReference>
<dbReference type="InterPro" id="IPR017441">
    <property type="entry name" value="Protein_kinase_ATP_BS"/>
</dbReference>
<organism evidence="8 9">
    <name type="scientific">Saprolegnia diclina (strain VS20)</name>
    <dbReference type="NCBI Taxonomy" id="1156394"/>
    <lineage>
        <taxon>Eukaryota</taxon>
        <taxon>Sar</taxon>
        <taxon>Stramenopiles</taxon>
        <taxon>Oomycota</taxon>
        <taxon>Saprolegniomycetes</taxon>
        <taxon>Saprolegniales</taxon>
        <taxon>Saprolegniaceae</taxon>
        <taxon>Saprolegnia</taxon>
    </lineage>
</organism>
<dbReference type="GeneID" id="19956228"/>
<dbReference type="EMBL" id="JH767225">
    <property type="protein sequence ID" value="EQC26663.1"/>
    <property type="molecule type" value="Genomic_DNA"/>
</dbReference>
<dbReference type="Gene3D" id="1.10.510.10">
    <property type="entry name" value="Transferase(Phosphotransferase) domain 1"/>
    <property type="match status" value="1"/>
</dbReference>
<evidence type="ECO:0000259" key="7">
    <source>
        <dbReference type="PROSITE" id="PS50011"/>
    </source>
</evidence>
<dbReference type="eggNOG" id="KOG0192">
    <property type="taxonomic scope" value="Eukaryota"/>
</dbReference>
<dbReference type="InterPro" id="IPR011009">
    <property type="entry name" value="Kinase-like_dom_sf"/>
</dbReference>
<dbReference type="InterPro" id="IPR001245">
    <property type="entry name" value="Ser-Thr/Tyr_kinase_cat_dom"/>
</dbReference>
<dbReference type="Proteomes" id="UP000030762">
    <property type="component" value="Unassembled WGS sequence"/>
</dbReference>
<reference evidence="8 9" key="1">
    <citation type="submission" date="2012-04" db="EMBL/GenBank/DDBJ databases">
        <title>The Genome Sequence of Saprolegnia declina VS20.</title>
        <authorList>
            <consortium name="The Broad Institute Genome Sequencing Platform"/>
            <person name="Russ C."/>
            <person name="Nusbaum C."/>
            <person name="Tyler B."/>
            <person name="van West P."/>
            <person name="Dieguez-Uribeondo J."/>
            <person name="de Bruijn I."/>
            <person name="Tripathy S."/>
            <person name="Jiang R."/>
            <person name="Young S.K."/>
            <person name="Zeng Q."/>
            <person name="Gargeya S."/>
            <person name="Fitzgerald M."/>
            <person name="Haas B."/>
            <person name="Abouelleil A."/>
            <person name="Alvarado L."/>
            <person name="Arachchi H.M."/>
            <person name="Berlin A."/>
            <person name="Chapman S.B."/>
            <person name="Goldberg J."/>
            <person name="Griggs A."/>
            <person name="Gujja S."/>
            <person name="Hansen M."/>
            <person name="Howarth C."/>
            <person name="Imamovic A."/>
            <person name="Larimer J."/>
            <person name="McCowen C."/>
            <person name="Montmayeur A."/>
            <person name="Murphy C."/>
            <person name="Neiman D."/>
            <person name="Pearson M."/>
            <person name="Priest M."/>
            <person name="Roberts A."/>
            <person name="Saif S."/>
            <person name="Shea T."/>
            <person name="Sisk P."/>
            <person name="Sykes S."/>
            <person name="Wortman J."/>
            <person name="Nusbaum C."/>
            <person name="Birren B."/>
        </authorList>
    </citation>
    <scope>NUCLEOTIDE SEQUENCE [LARGE SCALE GENOMIC DNA]</scope>
    <source>
        <strain evidence="8 9">VS20</strain>
    </source>
</reference>
<dbReference type="SUPFAM" id="SSF56112">
    <property type="entry name" value="Protein kinase-like (PK-like)"/>
    <property type="match status" value="1"/>
</dbReference>
<dbReference type="VEuPathDB" id="FungiDB:SDRG_15501"/>
<evidence type="ECO:0000256" key="2">
    <source>
        <dbReference type="ARBA" id="ARBA00022741"/>
    </source>
</evidence>